<keyword evidence="1" id="KW-1133">Transmembrane helix</keyword>
<reference evidence="2" key="1">
    <citation type="submission" date="2014-11" db="EMBL/GenBank/DDBJ databases">
        <authorList>
            <person name="Amaro Gonzalez C."/>
        </authorList>
    </citation>
    <scope>NUCLEOTIDE SEQUENCE</scope>
</reference>
<protein>
    <submittedName>
        <fullName evidence="2">Uncharacterized protein</fullName>
    </submittedName>
</protein>
<reference evidence="2" key="2">
    <citation type="journal article" date="2015" name="Fish Shellfish Immunol.">
        <title>Early steps in the European eel (Anguilla anguilla)-Vibrio vulnificus interaction in the gills: Role of the RtxA13 toxin.</title>
        <authorList>
            <person name="Callol A."/>
            <person name="Pajuelo D."/>
            <person name="Ebbesson L."/>
            <person name="Teles M."/>
            <person name="MacKenzie S."/>
            <person name="Amaro C."/>
        </authorList>
    </citation>
    <scope>NUCLEOTIDE SEQUENCE</scope>
</reference>
<evidence type="ECO:0000313" key="2">
    <source>
        <dbReference type="EMBL" id="JAH64241.1"/>
    </source>
</evidence>
<keyword evidence="1" id="KW-0472">Membrane</keyword>
<dbReference type="EMBL" id="GBXM01044336">
    <property type="protein sequence ID" value="JAH64241.1"/>
    <property type="molecule type" value="Transcribed_RNA"/>
</dbReference>
<name>A0A0E9UEM1_ANGAN</name>
<keyword evidence="1" id="KW-0812">Transmembrane</keyword>
<evidence type="ECO:0000256" key="1">
    <source>
        <dbReference type="SAM" id="Phobius"/>
    </source>
</evidence>
<organism evidence="2">
    <name type="scientific">Anguilla anguilla</name>
    <name type="common">European freshwater eel</name>
    <name type="synonym">Muraena anguilla</name>
    <dbReference type="NCBI Taxonomy" id="7936"/>
    <lineage>
        <taxon>Eukaryota</taxon>
        <taxon>Metazoa</taxon>
        <taxon>Chordata</taxon>
        <taxon>Craniata</taxon>
        <taxon>Vertebrata</taxon>
        <taxon>Euteleostomi</taxon>
        <taxon>Actinopterygii</taxon>
        <taxon>Neopterygii</taxon>
        <taxon>Teleostei</taxon>
        <taxon>Anguilliformes</taxon>
        <taxon>Anguillidae</taxon>
        <taxon>Anguilla</taxon>
    </lineage>
</organism>
<feature type="transmembrane region" description="Helical" evidence="1">
    <location>
        <begin position="6"/>
        <end position="23"/>
    </location>
</feature>
<dbReference type="AlphaFoldDB" id="A0A0E9UEM1"/>
<proteinExistence type="predicted"/>
<accession>A0A0E9UEM1</accession>
<sequence>MDAGLVIIQILQFCLSLYLFRDIKRKAKQGETATKDQGAFSAS</sequence>